<keyword evidence="1 3" id="KW-0547">Nucleotide-binding</keyword>
<comment type="pathway">
    <text evidence="3">Cofactor biosynthesis; coenzyme A biosynthesis; CoA from (R)-pantothenate: step 5/5.</text>
</comment>
<comment type="function">
    <text evidence="3">Catalyzes the phosphorylation of the 3'-hydroxyl group of dephosphocoenzyme A to form coenzyme A.</text>
</comment>
<keyword evidence="6" id="KW-1185">Reference proteome</keyword>
<dbReference type="EC" id="2.7.1.24" evidence="3 4"/>
<keyword evidence="2 3" id="KW-0067">ATP-binding</keyword>
<dbReference type="NCBIfam" id="TIGR00152">
    <property type="entry name" value="dephospho-CoA kinase"/>
    <property type="match status" value="1"/>
</dbReference>
<dbReference type="PANTHER" id="PTHR10695">
    <property type="entry name" value="DEPHOSPHO-COA KINASE-RELATED"/>
    <property type="match status" value="1"/>
</dbReference>
<organism evidence="5 6">
    <name type="scientific">Clostridium cavendishii DSM 21758</name>
    <dbReference type="NCBI Taxonomy" id="1121302"/>
    <lineage>
        <taxon>Bacteria</taxon>
        <taxon>Bacillati</taxon>
        <taxon>Bacillota</taxon>
        <taxon>Clostridia</taxon>
        <taxon>Eubacteriales</taxon>
        <taxon>Clostridiaceae</taxon>
        <taxon>Clostridium</taxon>
    </lineage>
</organism>
<proteinExistence type="inferred from homology"/>
<comment type="subcellular location">
    <subcellularLocation>
        <location evidence="3">Cytoplasm</location>
    </subcellularLocation>
</comment>
<dbReference type="InterPro" id="IPR027417">
    <property type="entry name" value="P-loop_NTPase"/>
</dbReference>
<dbReference type="Proteomes" id="UP000184310">
    <property type="component" value="Unassembled WGS sequence"/>
</dbReference>
<evidence type="ECO:0000313" key="6">
    <source>
        <dbReference type="Proteomes" id="UP000184310"/>
    </source>
</evidence>
<dbReference type="Pfam" id="PF01121">
    <property type="entry name" value="CoaE"/>
    <property type="match status" value="1"/>
</dbReference>
<keyword evidence="3" id="KW-0808">Transferase</keyword>
<dbReference type="EMBL" id="FQZB01000012">
    <property type="protein sequence ID" value="SHJ98489.1"/>
    <property type="molecule type" value="Genomic_DNA"/>
</dbReference>
<dbReference type="Gene3D" id="3.40.50.300">
    <property type="entry name" value="P-loop containing nucleotide triphosphate hydrolases"/>
    <property type="match status" value="1"/>
</dbReference>
<dbReference type="HAMAP" id="MF_00376">
    <property type="entry name" value="Dephospho_CoA_kinase"/>
    <property type="match status" value="1"/>
</dbReference>
<accession>A0A1M6NRZ6</accession>
<evidence type="ECO:0000256" key="1">
    <source>
        <dbReference type="ARBA" id="ARBA00022741"/>
    </source>
</evidence>
<dbReference type="RefSeq" id="WP_072989448.1">
    <property type="nucleotide sequence ID" value="NZ_FQZB01000012.1"/>
</dbReference>
<comment type="similarity">
    <text evidence="3">Belongs to the CoaE family.</text>
</comment>
<gene>
    <name evidence="3" type="primary">coaE</name>
    <name evidence="5" type="ORF">SAMN02745163_02996</name>
</gene>
<dbReference type="PROSITE" id="PS51219">
    <property type="entry name" value="DPCK"/>
    <property type="match status" value="1"/>
</dbReference>
<evidence type="ECO:0000256" key="4">
    <source>
        <dbReference type="NCBIfam" id="TIGR00152"/>
    </source>
</evidence>
<comment type="catalytic activity">
    <reaction evidence="3">
        <text>3'-dephospho-CoA + ATP = ADP + CoA + H(+)</text>
        <dbReference type="Rhea" id="RHEA:18245"/>
        <dbReference type="ChEBI" id="CHEBI:15378"/>
        <dbReference type="ChEBI" id="CHEBI:30616"/>
        <dbReference type="ChEBI" id="CHEBI:57287"/>
        <dbReference type="ChEBI" id="CHEBI:57328"/>
        <dbReference type="ChEBI" id="CHEBI:456216"/>
        <dbReference type="EC" id="2.7.1.24"/>
    </reaction>
</comment>
<sequence length="200" mass="23662">MLKIGLTGGIGSGKSTVASMLEEYKYTIIDADTVSREVLNKYSEILEKVRIQFGDNFFDWRGEFRRREFGNHVFRFPKERKKYESIIMPFIIKEINEKFEQLEKKGEHIVILDAPTLIENNLHEEMDMVILVWVDQSTQIQRIKSRDKLSQNEIINRINAQMSLDRKKDYANFIIDNGKNLIKTKEQIDDLVELLRLYEK</sequence>
<dbReference type="OrthoDB" id="9812943at2"/>
<keyword evidence="3" id="KW-0173">Coenzyme A biosynthesis</keyword>
<keyword evidence="3 5" id="KW-0418">Kinase</keyword>
<protein>
    <recommendedName>
        <fullName evidence="3 4">Dephospho-CoA kinase</fullName>
        <ecNumber evidence="3 4">2.7.1.24</ecNumber>
    </recommendedName>
    <alternativeName>
        <fullName evidence="3">Dephosphocoenzyme A kinase</fullName>
    </alternativeName>
</protein>
<evidence type="ECO:0000313" key="5">
    <source>
        <dbReference type="EMBL" id="SHJ98489.1"/>
    </source>
</evidence>
<keyword evidence="3" id="KW-0963">Cytoplasm</keyword>
<name>A0A1M6NRZ6_9CLOT</name>
<dbReference type="UniPathway" id="UPA00241">
    <property type="reaction ID" value="UER00356"/>
</dbReference>
<evidence type="ECO:0000256" key="2">
    <source>
        <dbReference type="ARBA" id="ARBA00022840"/>
    </source>
</evidence>
<evidence type="ECO:0000256" key="3">
    <source>
        <dbReference type="HAMAP-Rule" id="MF_00376"/>
    </source>
</evidence>
<dbReference type="SUPFAM" id="SSF52540">
    <property type="entry name" value="P-loop containing nucleoside triphosphate hydrolases"/>
    <property type="match status" value="1"/>
</dbReference>
<dbReference type="GO" id="GO:0004140">
    <property type="term" value="F:dephospho-CoA kinase activity"/>
    <property type="evidence" value="ECO:0007669"/>
    <property type="project" value="UniProtKB-UniRule"/>
</dbReference>
<dbReference type="GO" id="GO:0015937">
    <property type="term" value="P:coenzyme A biosynthetic process"/>
    <property type="evidence" value="ECO:0007669"/>
    <property type="project" value="UniProtKB-UniRule"/>
</dbReference>
<dbReference type="PANTHER" id="PTHR10695:SF46">
    <property type="entry name" value="BIFUNCTIONAL COENZYME A SYNTHASE-RELATED"/>
    <property type="match status" value="1"/>
</dbReference>
<dbReference type="InterPro" id="IPR001977">
    <property type="entry name" value="Depp_CoAkinase"/>
</dbReference>
<dbReference type="GO" id="GO:0005737">
    <property type="term" value="C:cytoplasm"/>
    <property type="evidence" value="ECO:0007669"/>
    <property type="project" value="UniProtKB-SubCell"/>
</dbReference>
<dbReference type="CDD" id="cd02022">
    <property type="entry name" value="DPCK"/>
    <property type="match status" value="1"/>
</dbReference>
<dbReference type="GO" id="GO:0005524">
    <property type="term" value="F:ATP binding"/>
    <property type="evidence" value="ECO:0007669"/>
    <property type="project" value="UniProtKB-UniRule"/>
</dbReference>
<dbReference type="STRING" id="1121302.SAMN02745163_02996"/>
<reference evidence="5 6" key="1">
    <citation type="submission" date="2016-11" db="EMBL/GenBank/DDBJ databases">
        <authorList>
            <person name="Jaros S."/>
            <person name="Januszkiewicz K."/>
            <person name="Wedrychowicz H."/>
        </authorList>
    </citation>
    <scope>NUCLEOTIDE SEQUENCE [LARGE SCALE GENOMIC DNA]</scope>
    <source>
        <strain evidence="5 6">DSM 21758</strain>
    </source>
</reference>
<dbReference type="AlphaFoldDB" id="A0A1M6NRZ6"/>
<feature type="binding site" evidence="3">
    <location>
        <begin position="11"/>
        <end position="16"/>
    </location>
    <ligand>
        <name>ATP</name>
        <dbReference type="ChEBI" id="CHEBI:30616"/>
    </ligand>
</feature>